<proteinExistence type="predicted"/>
<protein>
    <submittedName>
        <fullName evidence="1">Uncharacterized protein</fullName>
    </submittedName>
</protein>
<dbReference type="EMBL" id="SNVV01000012">
    <property type="protein sequence ID" value="TDN49167.1"/>
    <property type="molecule type" value="Genomic_DNA"/>
</dbReference>
<comment type="caution">
    <text evidence="1">The sequence shown here is derived from an EMBL/GenBank/DDBJ whole genome shotgun (WGS) entry which is preliminary data.</text>
</comment>
<sequence>MANPVTLGPFLGINNRLPDHKLGTEDGAYLRNAINVDLTDAGTLQRRKGYARKILGTACHSLFELADGRALFVDYDALFLAAAGEDGALSAVALLDGLTPGAPMSYAQVGDSVFLANGVEFWRIQGGAVLPHAVEPPQWVPMLDAVAEGSLPAGRYQVVVTYRLDDGQETAPAEQVQITLTADGAVVIGGLPQAFPAGVAAAVIYMTPCNGDAFYRVASVGPGAALVSVPVLPDGDEALCSTLSLRPLPPGRIVRAHMGRLLSASGPALFYSRPFSSALFDPVRDYVLFPASVTVVEPVSGGCYVCADKTYWLAGDIEQAAPVEVLPYGAAFGSGTHLRSRPGAAWWSDRGLVVAGPGGEVQVVQERAVAVTPAQTAGVLVREQGGINQAVAAARGGGSGASVAAARSFIDAEVVRKEDR</sequence>
<keyword evidence="2" id="KW-1185">Reference proteome</keyword>
<dbReference type="RefSeq" id="WP_133592595.1">
    <property type="nucleotide sequence ID" value="NZ_SNVV01000012.1"/>
</dbReference>
<name>A0A4R6DVG8_9RHOO</name>
<dbReference type="OrthoDB" id="6873160at2"/>
<dbReference type="Proteomes" id="UP000295129">
    <property type="component" value="Unassembled WGS sequence"/>
</dbReference>
<evidence type="ECO:0000313" key="1">
    <source>
        <dbReference type="EMBL" id="TDN49167.1"/>
    </source>
</evidence>
<evidence type="ECO:0000313" key="2">
    <source>
        <dbReference type="Proteomes" id="UP000295129"/>
    </source>
</evidence>
<gene>
    <name evidence="1" type="ORF">C7389_11218</name>
</gene>
<dbReference type="AlphaFoldDB" id="A0A4R6DVG8"/>
<accession>A0A4R6DVG8</accession>
<organism evidence="1 2">
    <name type="scientific">Azoarcus indigens</name>
    <dbReference type="NCBI Taxonomy" id="29545"/>
    <lineage>
        <taxon>Bacteria</taxon>
        <taxon>Pseudomonadati</taxon>
        <taxon>Pseudomonadota</taxon>
        <taxon>Betaproteobacteria</taxon>
        <taxon>Rhodocyclales</taxon>
        <taxon>Zoogloeaceae</taxon>
        <taxon>Azoarcus</taxon>
    </lineage>
</organism>
<reference evidence="1 2" key="1">
    <citation type="submission" date="2019-03" db="EMBL/GenBank/DDBJ databases">
        <title>Genomic Encyclopedia of Type Strains, Phase IV (KMG-IV): sequencing the most valuable type-strain genomes for metagenomic binning, comparative biology and taxonomic classification.</title>
        <authorList>
            <person name="Goeker M."/>
        </authorList>
    </citation>
    <scope>NUCLEOTIDE SEQUENCE [LARGE SCALE GENOMIC DNA]</scope>
    <source>
        <strain evidence="1 2">DSM 12121</strain>
    </source>
</reference>